<evidence type="ECO:0000313" key="3">
    <source>
        <dbReference type="Proteomes" id="UP000233469"/>
    </source>
</evidence>
<dbReference type="AlphaFoldDB" id="A0A2N1MB68"/>
<dbReference type="Proteomes" id="UP000233469">
    <property type="component" value="Unassembled WGS sequence"/>
</dbReference>
<feature type="compositionally biased region" description="Acidic residues" evidence="1">
    <location>
        <begin position="22"/>
        <end position="43"/>
    </location>
</feature>
<organism evidence="2 3">
    <name type="scientific">Rhizophagus irregularis</name>
    <dbReference type="NCBI Taxonomy" id="588596"/>
    <lineage>
        <taxon>Eukaryota</taxon>
        <taxon>Fungi</taxon>
        <taxon>Fungi incertae sedis</taxon>
        <taxon>Mucoromycota</taxon>
        <taxon>Glomeromycotina</taxon>
        <taxon>Glomeromycetes</taxon>
        <taxon>Glomerales</taxon>
        <taxon>Glomeraceae</taxon>
        <taxon>Rhizophagus</taxon>
    </lineage>
</organism>
<protein>
    <submittedName>
        <fullName evidence="2">Uncharacterized protein</fullName>
    </submittedName>
</protein>
<gene>
    <name evidence="2" type="ORF">RhiirC2_795634</name>
</gene>
<name>A0A2N1MB68_9GLOM</name>
<proteinExistence type="predicted"/>
<evidence type="ECO:0000256" key="1">
    <source>
        <dbReference type="SAM" id="MobiDB-lite"/>
    </source>
</evidence>
<feature type="region of interest" description="Disordered" evidence="1">
    <location>
        <begin position="1"/>
        <end position="64"/>
    </location>
</feature>
<dbReference type="EMBL" id="LLXL01003331">
    <property type="protein sequence ID" value="PKK58877.1"/>
    <property type="molecule type" value="Genomic_DNA"/>
</dbReference>
<sequence>MKRNNKNLSAGEDKNQEVVNENQEEVEENQEDEEENQEDEEEDQNKNKRGVSIVFSEYDSISSE</sequence>
<reference evidence="2 3" key="1">
    <citation type="submission" date="2016-04" db="EMBL/GenBank/DDBJ databases">
        <title>Genome analyses suggest a sexual origin of heterokaryosis in a supposedly ancient asexual fungus.</title>
        <authorList>
            <person name="Ropars J."/>
            <person name="Sedzielewska K."/>
            <person name="Noel J."/>
            <person name="Charron P."/>
            <person name="Farinelli L."/>
            <person name="Marton T."/>
            <person name="Kruger M."/>
            <person name="Pelin A."/>
            <person name="Brachmann A."/>
            <person name="Corradi N."/>
        </authorList>
    </citation>
    <scope>NUCLEOTIDE SEQUENCE [LARGE SCALE GENOMIC DNA]</scope>
    <source>
        <strain evidence="2 3">C2</strain>
    </source>
</reference>
<evidence type="ECO:0000313" key="2">
    <source>
        <dbReference type="EMBL" id="PKK58877.1"/>
    </source>
</evidence>
<comment type="caution">
    <text evidence="2">The sequence shown here is derived from an EMBL/GenBank/DDBJ whole genome shotgun (WGS) entry which is preliminary data.</text>
</comment>
<reference evidence="2 3" key="2">
    <citation type="submission" date="2017-10" db="EMBL/GenBank/DDBJ databases">
        <title>Extensive intraspecific genome diversity in a model arbuscular mycorrhizal fungus.</title>
        <authorList>
            <person name="Chen E.C.H."/>
            <person name="Morin E."/>
            <person name="Baudet D."/>
            <person name="Noel J."/>
            <person name="Ndikumana S."/>
            <person name="Charron P."/>
            <person name="St-Onge C."/>
            <person name="Giorgi J."/>
            <person name="Grigoriev I.V."/>
            <person name="Roux C."/>
            <person name="Martin F.M."/>
            <person name="Corradi N."/>
        </authorList>
    </citation>
    <scope>NUCLEOTIDE SEQUENCE [LARGE SCALE GENOMIC DNA]</scope>
    <source>
        <strain evidence="2 3">C2</strain>
    </source>
</reference>
<accession>A0A2N1MB68</accession>